<dbReference type="InterPro" id="IPR036188">
    <property type="entry name" value="FAD/NAD-bd_sf"/>
</dbReference>
<dbReference type="AlphaFoldDB" id="A0A9W9TXW8"/>
<evidence type="ECO:0000313" key="8">
    <source>
        <dbReference type="Proteomes" id="UP001150941"/>
    </source>
</evidence>
<evidence type="ECO:0000256" key="5">
    <source>
        <dbReference type="ARBA" id="ARBA00023033"/>
    </source>
</evidence>
<keyword evidence="4" id="KW-0560">Oxidoreductase</keyword>
<dbReference type="OrthoDB" id="16820at2759"/>
<evidence type="ECO:0000256" key="2">
    <source>
        <dbReference type="ARBA" id="ARBA00022630"/>
    </source>
</evidence>
<dbReference type="InterPro" id="IPR050493">
    <property type="entry name" value="FAD-dep_Monooxygenase_BioMet"/>
</dbReference>
<reference evidence="7" key="1">
    <citation type="submission" date="2022-11" db="EMBL/GenBank/DDBJ databases">
        <authorList>
            <person name="Petersen C."/>
        </authorList>
    </citation>
    <scope>NUCLEOTIDE SEQUENCE</scope>
    <source>
        <strain evidence="7">IBT 19713</strain>
    </source>
</reference>
<comment type="caution">
    <text evidence="7">The sequence shown here is derived from an EMBL/GenBank/DDBJ whole genome shotgun (WGS) entry which is preliminary data.</text>
</comment>
<dbReference type="Pfam" id="PF01494">
    <property type="entry name" value="FAD_binding_3"/>
    <property type="match status" value="1"/>
</dbReference>
<dbReference type="InterPro" id="IPR002938">
    <property type="entry name" value="FAD-bd"/>
</dbReference>
<dbReference type="Gene3D" id="3.50.50.60">
    <property type="entry name" value="FAD/NAD(P)-binding domain"/>
    <property type="match status" value="1"/>
</dbReference>
<evidence type="ECO:0000259" key="6">
    <source>
        <dbReference type="Pfam" id="PF01494"/>
    </source>
</evidence>
<organism evidence="7 8">
    <name type="scientific">Penicillium chermesinum</name>
    <dbReference type="NCBI Taxonomy" id="63820"/>
    <lineage>
        <taxon>Eukaryota</taxon>
        <taxon>Fungi</taxon>
        <taxon>Dikarya</taxon>
        <taxon>Ascomycota</taxon>
        <taxon>Pezizomycotina</taxon>
        <taxon>Eurotiomycetes</taxon>
        <taxon>Eurotiomycetidae</taxon>
        <taxon>Eurotiales</taxon>
        <taxon>Aspergillaceae</taxon>
        <taxon>Penicillium</taxon>
    </lineage>
</organism>
<keyword evidence="2" id="KW-0285">Flavoprotein</keyword>
<comment type="similarity">
    <text evidence="1">Belongs to the paxM FAD-dependent monooxygenase family.</text>
</comment>
<name>A0A9W9TXW8_9EURO</name>
<keyword evidence="8" id="KW-1185">Reference proteome</keyword>
<feature type="domain" description="FAD-binding" evidence="6">
    <location>
        <begin position="5"/>
        <end position="76"/>
    </location>
</feature>
<evidence type="ECO:0000313" key="7">
    <source>
        <dbReference type="EMBL" id="KAJ5247750.1"/>
    </source>
</evidence>
<keyword evidence="5" id="KW-0503">Monooxygenase</keyword>
<accession>A0A9W9TXW8</accession>
<dbReference type="EMBL" id="JAPQKS010000002">
    <property type="protein sequence ID" value="KAJ5247750.1"/>
    <property type="molecule type" value="Genomic_DNA"/>
</dbReference>
<evidence type="ECO:0000256" key="1">
    <source>
        <dbReference type="ARBA" id="ARBA00007992"/>
    </source>
</evidence>
<dbReference type="RefSeq" id="XP_058335171.1">
    <property type="nucleotide sequence ID" value="XM_058472030.1"/>
</dbReference>
<dbReference type="Proteomes" id="UP001150941">
    <property type="component" value="Unassembled WGS sequence"/>
</dbReference>
<dbReference type="PANTHER" id="PTHR13789:SF316">
    <property type="entry name" value="FAD-BINDING DOMAIN-CONTAINING PROTEIN"/>
    <property type="match status" value="1"/>
</dbReference>
<dbReference type="SUPFAM" id="SSF51905">
    <property type="entry name" value="FAD/NAD(P)-binding domain"/>
    <property type="match status" value="1"/>
</dbReference>
<gene>
    <name evidence="7" type="ORF">N7468_002733</name>
</gene>
<evidence type="ECO:0000256" key="3">
    <source>
        <dbReference type="ARBA" id="ARBA00022827"/>
    </source>
</evidence>
<proteinExistence type="inferred from homology"/>
<evidence type="ECO:0000256" key="4">
    <source>
        <dbReference type="ARBA" id="ARBA00023002"/>
    </source>
</evidence>
<dbReference type="PANTHER" id="PTHR13789">
    <property type="entry name" value="MONOOXYGENASE"/>
    <property type="match status" value="1"/>
</dbReference>
<protein>
    <recommendedName>
        <fullName evidence="6">FAD-binding domain-containing protein</fullName>
    </recommendedName>
</protein>
<keyword evidence="3" id="KW-0274">FAD</keyword>
<dbReference type="GO" id="GO:0004497">
    <property type="term" value="F:monooxygenase activity"/>
    <property type="evidence" value="ECO:0007669"/>
    <property type="project" value="UniProtKB-KW"/>
</dbReference>
<dbReference type="GeneID" id="83199333"/>
<reference evidence="7" key="2">
    <citation type="journal article" date="2023" name="IMA Fungus">
        <title>Comparative genomic study of the Penicillium genus elucidates a diverse pangenome and 15 lateral gene transfer events.</title>
        <authorList>
            <person name="Petersen C."/>
            <person name="Sorensen T."/>
            <person name="Nielsen M.R."/>
            <person name="Sondergaard T.E."/>
            <person name="Sorensen J.L."/>
            <person name="Fitzpatrick D.A."/>
            <person name="Frisvad J.C."/>
            <person name="Nielsen K.L."/>
        </authorList>
    </citation>
    <scope>NUCLEOTIDE SEQUENCE</scope>
    <source>
        <strain evidence="7">IBT 19713</strain>
    </source>
</reference>
<sequence>MTTDRVAIIGTGLSGLALGLALHNHSIPVTIYESRPISLDIGGAIMLSPNALRVLGDLGVYETTKALGYQFSLLHFYTGKPLDA</sequence>
<dbReference type="GO" id="GO:0071949">
    <property type="term" value="F:FAD binding"/>
    <property type="evidence" value="ECO:0007669"/>
    <property type="project" value="InterPro"/>
</dbReference>